<proteinExistence type="predicted"/>
<evidence type="ECO:0000313" key="1">
    <source>
        <dbReference type="EMBL" id="QSB06255.1"/>
    </source>
</evidence>
<dbReference type="RefSeq" id="WP_213172264.1">
    <property type="nucleotide sequence ID" value="NZ_CP070496.1"/>
</dbReference>
<protein>
    <submittedName>
        <fullName evidence="1">Uncharacterized protein</fullName>
    </submittedName>
</protein>
<keyword evidence="2" id="KW-1185">Reference proteome</keyword>
<dbReference type="EMBL" id="CP070496">
    <property type="protein sequence ID" value="QSB06255.1"/>
    <property type="molecule type" value="Genomic_DNA"/>
</dbReference>
<dbReference type="KEGG" id="nav:JQS30_04930"/>
<reference evidence="1" key="1">
    <citation type="submission" date="2021-02" db="EMBL/GenBank/DDBJ databases">
        <title>Natronoglycomyces albus gen. nov., sp. nov, a haloalkaliphilic actinobacterium from a soda solonchak soil.</title>
        <authorList>
            <person name="Sorokin D.Y."/>
            <person name="Khijniak T.V."/>
            <person name="Zakharycheva A.P."/>
            <person name="Boueva O.V."/>
            <person name="Ariskina E.V."/>
            <person name="Hahnke R.L."/>
            <person name="Bunk B."/>
            <person name="Sproer C."/>
            <person name="Schumann P."/>
            <person name="Evtushenko L.I."/>
            <person name="Kublanov I.V."/>
        </authorList>
    </citation>
    <scope>NUCLEOTIDE SEQUENCE</scope>
    <source>
        <strain evidence="1">DSM 106290</strain>
    </source>
</reference>
<accession>A0A895XSN7</accession>
<evidence type="ECO:0000313" key="2">
    <source>
        <dbReference type="Proteomes" id="UP000662939"/>
    </source>
</evidence>
<dbReference type="AlphaFoldDB" id="A0A895XSN7"/>
<gene>
    <name evidence="1" type="ORF">JQS30_04930</name>
</gene>
<sequence length="117" mass="12474">MAANTSKTARASVRAGQSKSSGLSVLGEFKYLIPLNKGKHVYVRNITNGQTVHHAVDSEAIVEELKVLTDAGHGEKIQAELESFAKDLPAEQNWADTLKNLRAAGAFGEVQEAEAAA</sequence>
<dbReference type="Proteomes" id="UP000662939">
    <property type="component" value="Chromosome"/>
</dbReference>
<organism evidence="1 2">
    <name type="scientific">Natronoglycomyces albus</name>
    <dbReference type="NCBI Taxonomy" id="2811108"/>
    <lineage>
        <taxon>Bacteria</taxon>
        <taxon>Bacillati</taxon>
        <taxon>Actinomycetota</taxon>
        <taxon>Actinomycetes</taxon>
        <taxon>Glycomycetales</taxon>
        <taxon>Glycomycetaceae</taxon>
        <taxon>Natronoglycomyces</taxon>
    </lineage>
</organism>
<name>A0A895XSN7_9ACTN</name>